<dbReference type="InterPro" id="IPR046328">
    <property type="entry name" value="ETS_fam"/>
</dbReference>
<dbReference type="Pfam" id="PF19525">
    <property type="entry name" value="Ets1_N_flank"/>
    <property type="match status" value="1"/>
</dbReference>
<dbReference type="PROSITE" id="PS51433">
    <property type="entry name" value="PNT"/>
    <property type="match status" value="1"/>
</dbReference>
<comment type="subcellular location">
    <subcellularLocation>
        <location evidence="3">Nucleus</location>
    </subcellularLocation>
</comment>
<reference evidence="6" key="3">
    <citation type="submission" date="2025-09" db="UniProtKB">
        <authorList>
            <consortium name="Ensembl"/>
        </authorList>
    </citation>
    <scope>IDENTIFICATION</scope>
</reference>
<dbReference type="SMART" id="SM00413">
    <property type="entry name" value="ETS"/>
    <property type="match status" value="1"/>
</dbReference>
<dbReference type="PANTHER" id="PTHR11849:SF209">
    <property type="entry name" value="ETS TRANSLOCATION VARIANT 2"/>
    <property type="match status" value="1"/>
</dbReference>
<dbReference type="AlphaFoldDB" id="A0A3P9C6W4"/>
<dbReference type="GO" id="GO:0043565">
    <property type="term" value="F:sequence-specific DNA binding"/>
    <property type="evidence" value="ECO:0007669"/>
    <property type="project" value="InterPro"/>
</dbReference>
<evidence type="ECO:0000256" key="1">
    <source>
        <dbReference type="ARBA" id="ARBA00005562"/>
    </source>
</evidence>
<evidence type="ECO:0000259" key="5">
    <source>
        <dbReference type="PROSITE" id="PS51433"/>
    </source>
</evidence>
<protein>
    <submittedName>
        <fullName evidence="6">V-ets avian erythroblastosis virus E26 oncogene homolog 1</fullName>
    </submittedName>
</protein>
<proteinExistence type="inferred from homology"/>
<dbReference type="Gene3D" id="1.10.150.50">
    <property type="entry name" value="Transcription Factor, Ets-1"/>
    <property type="match status" value="1"/>
</dbReference>
<feature type="domain" description="ETS" evidence="4">
    <location>
        <begin position="274"/>
        <end position="359"/>
    </location>
</feature>
<evidence type="ECO:0000259" key="4">
    <source>
        <dbReference type="PROSITE" id="PS50061"/>
    </source>
</evidence>
<dbReference type="SUPFAM" id="SSF47769">
    <property type="entry name" value="SAM/Pointed domain"/>
    <property type="match status" value="1"/>
</dbReference>
<evidence type="ECO:0000313" key="6">
    <source>
        <dbReference type="Ensembl" id="ENSMZEP00005017799.1"/>
    </source>
</evidence>
<dbReference type="PROSITE" id="PS50061">
    <property type="entry name" value="ETS_DOMAIN_3"/>
    <property type="match status" value="1"/>
</dbReference>
<evidence type="ECO:0000313" key="7">
    <source>
        <dbReference type="Proteomes" id="UP000265160"/>
    </source>
</evidence>
<dbReference type="Ensembl" id="ENSMZET00005018383.1">
    <property type="protein sequence ID" value="ENSMZEP00005017799.1"/>
    <property type="gene ID" value="ENSMZEG00005013374.1"/>
</dbReference>
<keyword evidence="2 3" id="KW-0238">DNA-binding</keyword>
<evidence type="ECO:0000256" key="3">
    <source>
        <dbReference type="RuleBase" id="RU004019"/>
    </source>
</evidence>
<dbReference type="InterPro" id="IPR000418">
    <property type="entry name" value="Ets_dom"/>
</dbReference>
<dbReference type="FunFam" id="1.10.150.50:FF:000014">
    <property type="entry name" value="Protein c-ets-1 isoform 1"/>
    <property type="match status" value="1"/>
</dbReference>
<feature type="domain" description="PNT" evidence="5">
    <location>
        <begin position="77"/>
        <end position="162"/>
    </location>
</feature>
<dbReference type="Pfam" id="PF02198">
    <property type="entry name" value="SAM_PNT"/>
    <property type="match status" value="1"/>
</dbReference>
<keyword evidence="7" id="KW-1185">Reference proteome</keyword>
<dbReference type="Pfam" id="PF00178">
    <property type="entry name" value="Ets"/>
    <property type="match status" value="1"/>
</dbReference>
<reference evidence="6" key="2">
    <citation type="submission" date="2025-08" db="UniProtKB">
        <authorList>
            <consortium name="Ensembl"/>
        </authorList>
    </citation>
    <scope>IDENTIFICATION</scope>
</reference>
<dbReference type="GeneTree" id="ENSGT00940000159519"/>
<dbReference type="InterPro" id="IPR036390">
    <property type="entry name" value="WH_DNA-bd_sf"/>
</dbReference>
<dbReference type="PANTHER" id="PTHR11849">
    <property type="entry name" value="ETS"/>
    <property type="match status" value="1"/>
</dbReference>
<dbReference type="PRINTS" id="PR00454">
    <property type="entry name" value="ETSDOMAIN"/>
</dbReference>
<dbReference type="GO" id="GO:0005634">
    <property type="term" value="C:nucleus"/>
    <property type="evidence" value="ECO:0007669"/>
    <property type="project" value="UniProtKB-SubCell"/>
</dbReference>
<dbReference type="Proteomes" id="UP000265160">
    <property type="component" value="LG14"/>
</dbReference>
<dbReference type="GO" id="GO:0000981">
    <property type="term" value="F:DNA-binding transcription factor activity, RNA polymerase II-specific"/>
    <property type="evidence" value="ECO:0007669"/>
    <property type="project" value="TreeGrafter"/>
</dbReference>
<dbReference type="InterPro" id="IPR036388">
    <property type="entry name" value="WH-like_DNA-bd_sf"/>
</dbReference>
<sequence length="385" mass="44043">MSCHRQGEERELYETSHSLVSLSLSLALFFFLPTPHPTQSPITHPRCFLAIFPNPECGDVPLLTPGSKEMMSQALKATFSGFTKEQQRLGIPKDPRLWTEKHVAEWLTWTVNEFSLKNVDFDKFGINGASLCAMGKERFLDLAPDFVGDILWEHLEMLQKEDTKHYPMNGLNSNFQESRFTSDYFVSYGVEHAQCVPPSEYSEPGFITESYQTLHPISSEELLTLKYESEYPAAVILRDTALNGMPGDYFSVKQEVVSPDNMCVGRLSRGSGPIQLWQFLLELLTDKSCQSFISWTGDGWEFKLSDPDEVRGCDPTGHLAHVWLLPKMNYEKLSRGLRYYYDKNIIHKTSGKRYVYRFVCDLKSLLGYTPEELHAMLDVKPDTDE</sequence>
<reference evidence="6 7" key="1">
    <citation type="journal article" date="2014" name="Nature">
        <title>The genomic substrate for adaptive radiation in African cichlid fish.</title>
        <authorList>
            <person name="Brawand D."/>
            <person name="Wagner C.E."/>
            <person name="Li Y.I."/>
            <person name="Malinsky M."/>
            <person name="Keller I."/>
            <person name="Fan S."/>
            <person name="Simakov O."/>
            <person name="Ng A.Y."/>
            <person name="Lim Z.W."/>
            <person name="Bezault E."/>
            <person name="Turner-Maier J."/>
            <person name="Johnson J."/>
            <person name="Alcazar R."/>
            <person name="Noh H.J."/>
            <person name="Russell P."/>
            <person name="Aken B."/>
            <person name="Alfoldi J."/>
            <person name="Amemiya C."/>
            <person name="Azzouzi N."/>
            <person name="Baroiller J.F."/>
            <person name="Barloy-Hubler F."/>
            <person name="Berlin A."/>
            <person name="Bloomquist R."/>
            <person name="Carleton K.L."/>
            <person name="Conte M.A."/>
            <person name="D'Cotta H."/>
            <person name="Eshel O."/>
            <person name="Gaffney L."/>
            <person name="Galibert F."/>
            <person name="Gante H.F."/>
            <person name="Gnerre S."/>
            <person name="Greuter L."/>
            <person name="Guyon R."/>
            <person name="Haddad N.S."/>
            <person name="Haerty W."/>
            <person name="Harris R.M."/>
            <person name="Hofmann H.A."/>
            <person name="Hourlier T."/>
            <person name="Hulata G."/>
            <person name="Jaffe D.B."/>
            <person name="Lara M."/>
            <person name="Lee A.P."/>
            <person name="MacCallum I."/>
            <person name="Mwaiko S."/>
            <person name="Nikaido M."/>
            <person name="Nishihara H."/>
            <person name="Ozouf-Costaz C."/>
            <person name="Penman D.J."/>
            <person name="Przybylski D."/>
            <person name="Rakotomanga M."/>
            <person name="Renn S.C.P."/>
            <person name="Ribeiro F.J."/>
            <person name="Ron M."/>
            <person name="Salzburger W."/>
            <person name="Sanchez-Pulido L."/>
            <person name="Santos M.E."/>
            <person name="Searle S."/>
            <person name="Sharpe T."/>
            <person name="Swofford R."/>
            <person name="Tan F.J."/>
            <person name="Williams L."/>
            <person name="Young S."/>
            <person name="Yin S."/>
            <person name="Okada N."/>
            <person name="Kocher T.D."/>
            <person name="Miska E.A."/>
            <person name="Lander E.S."/>
            <person name="Venkatesh B."/>
            <person name="Fernald R.D."/>
            <person name="Meyer A."/>
            <person name="Ponting C.P."/>
            <person name="Streelman J.T."/>
            <person name="Lindblad-Toh K."/>
            <person name="Seehausen O."/>
            <person name="Di Palma F."/>
        </authorList>
    </citation>
    <scope>NUCLEOTIDE SEQUENCE</scope>
</reference>
<name>A0A3P9C6W4_9CICH</name>
<dbReference type="Gene3D" id="1.10.10.10">
    <property type="entry name" value="Winged helix-like DNA-binding domain superfamily/Winged helix DNA-binding domain"/>
    <property type="match status" value="1"/>
</dbReference>
<dbReference type="InterPro" id="IPR013761">
    <property type="entry name" value="SAM/pointed_sf"/>
</dbReference>
<dbReference type="InterPro" id="IPR045688">
    <property type="entry name" value="Ets1_N_flank"/>
</dbReference>
<comment type="similarity">
    <text evidence="1 3">Belongs to the ETS family.</text>
</comment>
<evidence type="ECO:0000256" key="2">
    <source>
        <dbReference type="ARBA" id="ARBA00023125"/>
    </source>
</evidence>
<accession>A0A3P9C6W4</accession>
<dbReference type="InterPro" id="IPR003118">
    <property type="entry name" value="Pointed_dom"/>
</dbReference>
<dbReference type="GO" id="GO:0030154">
    <property type="term" value="P:cell differentiation"/>
    <property type="evidence" value="ECO:0007669"/>
    <property type="project" value="TreeGrafter"/>
</dbReference>
<keyword evidence="3" id="KW-0539">Nucleus</keyword>
<organism evidence="6 7">
    <name type="scientific">Maylandia zebra</name>
    <name type="common">zebra mbuna</name>
    <dbReference type="NCBI Taxonomy" id="106582"/>
    <lineage>
        <taxon>Eukaryota</taxon>
        <taxon>Metazoa</taxon>
        <taxon>Chordata</taxon>
        <taxon>Craniata</taxon>
        <taxon>Vertebrata</taxon>
        <taxon>Euteleostomi</taxon>
        <taxon>Actinopterygii</taxon>
        <taxon>Neopterygii</taxon>
        <taxon>Teleostei</taxon>
        <taxon>Neoteleostei</taxon>
        <taxon>Acanthomorphata</taxon>
        <taxon>Ovalentaria</taxon>
        <taxon>Cichlomorphae</taxon>
        <taxon>Cichliformes</taxon>
        <taxon>Cichlidae</taxon>
        <taxon>African cichlids</taxon>
        <taxon>Pseudocrenilabrinae</taxon>
        <taxon>Haplochromini</taxon>
        <taxon>Maylandia</taxon>
        <taxon>Maylandia zebra complex</taxon>
    </lineage>
</organism>
<dbReference type="SUPFAM" id="SSF46785">
    <property type="entry name" value="Winged helix' DNA-binding domain"/>
    <property type="match status" value="1"/>
</dbReference>
<dbReference type="SMART" id="SM00251">
    <property type="entry name" value="SAM_PNT"/>
    <property type="match status" value="1"/>
</dbReference>
<dbReference type="PROSITE" id="PS00345">
    <property type="entry name" value="ETS_DOMAIN_1"/>
    <property type="match status" value="1"/>
</dbReference>